<dbReference type="EMBL" id="JABBPN010000003">
    <property type="protein sequence ID" value="NMO95228.1"/>
    <property type="molecule type" value="Genomic_DNA"/>
</dbReference>
<evidence type="ECO:0000313" key="3">
    <source>
        <dbReference type="Proteomes" id="UP000565468"/>
    </source>
</evidence>
<accession>A0A848M2L0</accession>
<evidence type="ECO:0000259" key="1">
    <source>
        <dbReference type="Pfam" id="PF00535"/>
    </source>
</evidence>
<protein>
    <submittedName>
        <fullName evidence="2">Glycosyltransferase</fullName>
    </submittedName>
</protein>
<sequence>MKSLKAAEPSGTFPEVSVIIPAMNESSRIASVIREARAVHHNTEVIVLANGCSDNTAEVAKAAGAITLCFPEPLGHDVGRSIGAREACGNILLFIDGDMVIHARDLRPYVRAVAGGIDVALNDYTGPIHRKPVHRVILAKYALNAMLGRRDLKGASMTAVPHAISRKALEVIRSEMLSVPPKAQAAAIEAGLTVKAVHKVEVGKLNPRRVRGYDPLEALVLGDHLEALSWVITQRGLRGGFQDEEDRRGRIEVKL</sequence>
<evidence type="ECO:0000313" key="2">
    <source>
        <dbReference type="EMBL" id="NMO95228.1"/>
    </source>
</evidence>
<dbReference type="AlphaFoldDB" id="A0A848M2L0"/>
<reference evidence="2 3" key="1">
    <citation type="submission" date="2020-04" db="EMBL/GenBank/DDBJ databases">
        <title>Paenibacillus algicola sp. nov., a novel marine bacterium producing alginate lyase.</title>
        <authorList>
            <person name="Huang H."/>
        </authorList>
    </citation>
    <scope>NUCLEOTIDE SEQUENCE [LARGE SCALE GENOMIC DNA]</scope>
    <source>
        <strain evidence="2 3">L7-75</strain>
    </source>
</reference>
<dbReference type="SUPFAM" id="SSF53448">
    <property type="entry name" value="Nucleotide-diphospho-sugar transferases"/>
    <property type="match status" value="1"/>
</dbReference>
<dbReference type="Pfam" id="PF00535">
    <property type="entry name" value="Glycos_transf_2"/>
    <property type="match status" value="1"/>
</dbReference>
<dbReference type="InterPro" id="IPR029044">
    <property type="entry name" value="Nucleotide-diphossugar_trans"/>
</dbReference>
<dbReference type="PANTHER" id="PTHR48090">
    <property type="entry name" value="UNDECAPRENYL-PHOSPHATE 4-DEOXY-4-FORMAMIDO-L-ARABINOSE TRANSFERASE-RELATED"/>
    <property type="match status" value="1"/>
</dbReference>
<dbReference type="RefSeq" id="WP_169503974.1">
    <property type="nucleotide sequence ID" value="NZ_JABBPN010000003.1"/>
</dbReference>
<comment type="caution">
    <text evidence="2">The sequence shown here is derived from an EMBL/GenBank/DDBJ whole genome shotgun (WGS) entry which is preliminary data.</text>
</comment>
<dbReference type="PANTHER" id="PTHR48090:SF7">
    <property type="entry name" value="RFBJ PROTEIN"/>
    <property type="match status" value="1"/>
</dbReference>
<keyword evidence="3" id="KW-1185">Reference proteome</keyword>
<proteinExistence type="predicted"/>
<dbReference type="InterPro" id="IPR050256">
    <property type="entry name" value="Glycosyltransferase_2"/>
</dbReference>
<dbReference type="GO" id="GO:0016740">
    <property type="term" value="F:transferase activity"/>
    <property type="evidence" value="ECO:0007669"/>
    <property type="project" value="UniProtKB-KW"/>
</dbReference>
<dbReference type="Gene3D" id="3.90.550.10">
    <property type="entry name" value="Spore Coat Polysaccharide Biosynthesis Protein SpsA, Chain A"/>
    <property type="match status" value="1"/>
</dbReference>
<keyword evidence="2" id="KW-0808">Transferase</keyword>
<gene>
    <name evidence="2" type="ORF">HII30_05425</name>
</gene>
<dbReference type="InterPro" id="IPR001173">
    <property type="entry name" value="Glyco_trans_2-like"/>
</dbReference>
<dbReference type="Proteomes" id="UP000565468">
    <property type="component" value="Unassembled WGS sequence"/>
</dbReference>
<name>A0A848M2L0_PAELE</name>
<feature type="domain" description="Glycosyltransferase 2-like" evidence="1">
    <location>
        <begin position="17"/>
        <end position="118"/>
    </location>
</feature>
<organism evidence="2 3">
    <name type="scientific">Paenibacillus lemnae</name>
    <dbReference type="NCBI Taxonomy" id="1330551"/>
    <lineage>
        <taxon>Bacteria</taxon>
        <taxon>Bacillati</taxon>
        <taxon>Bacillota</taxon>
        <taxon>Bacilli</taxon>
        <taxon>Bacillales</taxon>
        <taxon>Paenibacillaceae</taxon>
        <taxon>Paenibacillus</taxon>
    </lineage>
</organism>